<name>A0A1U7WMY3_NICSY</name>
<dbReference type="Pfam" id="PF13952">
    <property type="entry name" value="DUF4216"/>
    <property type="match status" value="1"/>
</dbReference>
<dbReference type="AlphaFoldDB" id="A0A1U7WMY3"/>
<evidence type="ECO:0000259" key="2">
    <source>
        <dbReference type="Pfam" id="PF13952"/>
    </source>
</evidence>
<keyword evidence="4" id="KW-1185">Reference proteome</keyword>
<reference evidence="5" key="2">
    <citation type="submission" date="2025-08" db="UniProtKB">
        <authorList>
            <consortium name="RefSeq"/>
        </authorList>
    </citation>
    <scope>IDENTIFICATION</scope>
    <source>
        <tissue evidence="5">Leaf</tissue>
    </source>
</reference>
<dbReference type="eggNOG" id="ENOG502QWJJ">
    <property type="taxonomic scope" value="Eukaryota"/>
</dbReference>
<evidence type="ECO:0000313" key="4">
    <source>
        <dbReference type="Proteomes" id="UP000189701"/>
    </source>
</evidence>
<dbReference type="InterPro" id="IPR025312">
    <property type="entry name" value="DUF4216"/>
</dbReference>
<reference evidence="4" key="1">
    <citation type="journal article" date="2013" name="Genome Biol.">
        <title>Reference genomes and transcriptomes of Nicotiana sylvestris and Nicotiana tomentosiformis.</title>
        <authorList>
            <person name="Sierro N."/>
            <person name="Battey J.N."/>
            <person name="Ouadi S."/>
            <person name="Bovet L."/>
            <person name="Goepfert S."/>
            <person name="Bakaher N."/>
            <person name="Peitsch M.C."/>
            <person name="Ivanov N.V."/>
        </authorList>
    </citation>
    <scope>NUCLEOTIDE SEQUENCE [LARGE SCALE GENOMIC DNA]</scope>
</reference>
<dbReference type="GeneID" id="104225505"/>
<dbReference type="InterPro" id="IPR025452">
    <property type="entry name" value="DUF4218"/>
</dbReference>
<evidence type="ECO:0000256" key="1">
    <source>
        <dbReference type="SAM" id="MobiDB-lite"/>
    </source>
</evidence>
<protein>
    <submittedName>
        <fullName evidence="5">Uncharacterized protein LOC104225505 isoform X1</fullName>
    </submittedName>
</protein>
<dbReference type="KEGG" id="nsy:104225505"/>
<dbReference type="RefSeq" id="XP_009775625.1">
    <property type="nucleotide sequence ID" value="XM_009777323.1"/>
</dbReference>
<feature type="domain" description="DUF4218" evidence="3">
    <location>
        <begin position="134"/>
        <end position="246"/>
    </location>
</feature>
<gene>
    <name evidence="5" type="primary">LOC104225505</name>
</gene>
<organism evidence="4 5">
    <name type="scientific">Nicotiana sylvestris</name>
    <name type="common">Wood tobacco</name>
    <name type="synonym">South American tobacco</name>
    <dbReference type="NCBI Taxonomy" id="4096"/>
    <lineage>
        <taxon>Eukaryota</taxon>
        <taxon>Viridiplantae</taxon>
        <taxon>Streptophyta</taxon>
        <taxon>Embryophyta</taxon>
        <taxon>Tracheophyta</taxon>
        <taxon>Spermatophyta</taxon>
        <taxon>Magnoliopsida</taxon>
        <taxon>eudicotyledons</taxon>
        <taxon>Gunneridae</taxon>
        <taxon>Pentapetalae</taxon>
        <taxon>asterids</taxon>
        <taxon>lamiids</taxon>
        <taxon>Solanales</taxon>
        <taxon>Solanaceae</taxon>
        <taxon>Nicotianoideae</taxon>
        <taxon>Nicotianeae</taxon>
        <taxon>Nicotiana</taxon>
    </lineage>
</organism>
<dbReference type="STRING" id="4096.A0A1U7WMY3"/>
<accession>A0A1U7WMY3</accession>
<feature type="region of interest" description="Disordered" evidence="1">
    <location>
        <begin position="244"/>
        <end position="263"/>
    </location>
</feature>
<proteinExistence type="predicted"/>
<dbReference type="Pfam" id="PF13960">
    <property type="entry name" value="DUF4218"/>
    <property type="match status" value="1"/>
</dbReference>
<evidence type="ECO:0000259" key="3">
    <source>
        <dbReference type="Pfam" id="PF13960"/>
    </source>
</evidence>
<sequence>MHIEKNVFDNIIYTLLHDKDKSKDHVEARKDLQDMGIKRDLWPDENENCRLASFAIPTNKRVDFLKTLKNISVPDGYSSNISRCVDLDKKRIFGLRSHDCHIIMEQLLPIAIRNVLPNHVVAVFVELSSFFRQLCSKSLSLSDLEKLQDRIVLTLCHLEMLFPTSFFTVMVHLTVHLVDEVIQGGPVHYRWMYFVERLLGHFKSIIGNKAQPEGSIAEGYIVEEALTLFSRYFEDIESRVDRPKRVNDGPNLNEASEMSSIFPTQGKPVGGSKTFTLTQLEKTQAHRYVLLNCAAVKPFISEFRDYIRRSSRGRRPSITEVERRVNKEFPDWFPKRIMNPDIASTISTDLEFLAQGPCPDARRFTTYNINGFKFRTLSREQGSQTQNSGVFLTSDTSCIASNADRNARQADLPYYGKLEDIIELNYYGQFKVVLFKCKWADTTRDRGFKSDAWNFNCVNFSRLIHIGDREEHDPYIEASQANMVYYVNDETDEGWSVAVHLKPRDLFDMGEIDEGETYENEPFQQQEFEQFFDVNYENVQLAIEEHMFE</sequence>
<dbReference type="PANTHER" id="PTHR48258">
    <property type="entry name" value="DUF4218 DOMAIN-CONTAINING PROTEIN-RELATED"/>
    <property type="match status" value="1"/>
</dbReference>
<dbReference type="OrthoDB" id="1703558at2759"/>
<dbReference type="Proteomes" id="UP000189701">
    <property type="component" value="Unplaced"/>
</dbReference>
<feature type="compositionally biased region" description="Polar residues" evidence="1">
    <location>
        <begin position="253"/>
        <end position="263"/>
    </location>
</feature>
<evidence type="ECO:0000313" key="5">
    <source>
        <dbReference type="RefSeq" id="XP_009775625.1"/>
    </source>
</evidence>
<feature type="domain" description="DUF4216" evidence="2">
    <location>
        <begin position="422"/>
        <end position="497"/>
    </location>
</feature>
<dbReference type="PANTHER" id="PTHR48258:SF12">
    <property type="entry name" value="TRANSPOSON PROTEIN, CACTA, EN_SPM SUB-CLASS"/>
    <property type="match status" value="1"/>
</dbReference>